<name>A0A0L0SZ09_ALLM3</name>
<keyword evidence="5" id="KW-1185">Reference proteome</keyword>
<feature type="region of interest" description="Disordered" evidence="1">
    <location>
        <begin position="420"/>
        <end position="463"/>
    </location>
</feature>
<feature type="signal peptide" evidence="3">
    <location>
        <begin position="1"/>
        <end position="32"/>
    </location>
</feature>
<accession>A0A0L0SZ09</accession>
<keyword evidence="3" id="KW-0732">Signal</keyword>
<feature type="compositionally biased region" description="Polar residues" evidence="1">
    <location>
        <begin position="249"/>
        <end position="259"/>
    </location>
</feature>
<evidence type="ECO:0000256" key="1">
    <source>
        <dbReference type="SAM" id="MobiDB-lite"/>
    </source>
</evidence>
<dbReference type="InterPro" id="IPR011043">
    <property type="entry name" value="Gal_Oxase/kelch_b-propeller"/>
</dbReference>
<feature type="chain" id="PRO_5005548047" evidence="3">
    <location>
        <begin position="33"/>
        <end position="588"/>
    </location>
</feature>
<feature type="compositionally biased region" description="Low complexity" evidence="1">
    <location>
        <begin position="517"/>
        <end position="526"/>
    </location>
</feature>
<keyword evidence="2" id="KW-0472">Membrane</keyword>
<dbReference type="AlphaFoldDB" id="A0A0L0SZ09"/>
<sequence>MAAGKLPSAMFARLQTMSTAVMLALLLLTTLAAPLVEAAVSSSSSPFEHLSEPAAVYLPLEQKAYIFGGKGEFGDLQSTVFIWDFSQHFAVVDHGKAVTKSKLSLPKGDARLVPYAVQNEPGKYDVHLLAGMAGGNQTAPVKAWKVVDLLRAEKVEVVANDLSGVFGPTVDDPATCNGVVPVDPKAVETANGTVSVDPTMYVFGAPHFGGDTVSKLYQYNVENGTVAMITPTVRNSSAFSSRSSSSGSTPNTNVPDYRSSGNLVRYDAKTLLLVGGFGQRRFSFNKTSDRLSDLWTFDIPTRSWDSYSLSMNVGRSLAQTVIYPTAAHRYAIIVGNSQYLMVEYFDPAKGTYPTRGKFTNPDDGPSFVSQPTVFLVGNYIVLMDAFFIKPFRGVAMIEIKPQTDGSLMFEWASVYRSATDKSLPPPGTSWKTARGSTSSSSSSGSSSSSSSTRSSGSDDDDDDDLGSVAAHAAKRALIKKIVIPVAIVAVVALFGVCFGRKKKEDGVAEGDLEKGTEGAAAPAGAEGAAGGQGVETTATVVAGTGVADTTPGTAQEKAILAGVPVLPVSPPSVPPAVQEPASVARPQV</sequence>
<keyword evidence="2" id="KW-1133">Transmembrane helix</keyword>
<reference evidence="5" key="2">
    <citation type="submission" date="2009-11" db="EMBL/GenBank/DDBJ databases">
        <title>The Genome Sequence of Allomyces macrogynus strain ATCC 38327.</title>
        <authorList>
            <consortium name="The Broad Institute Genome Sequencing Platform"/>
            <person name="Russ C."/>
            <person name="Cuomo C."/>
            <person name="Shea T."/>
            <person name="Young S.K."/>
            <person name="Zeng Q."/>
            <person name="Koehrsen M."/>
            <person name="Haas B."/>
            <person name="Borodovsky M."/>
            <person name="Guigo R."/>
            <person name="Alvarado L."/>
            <person name="Berlin A."/>
            <person name="Borenstein D."/>
            <person name="Chen Z."/>
            <person name="Engels R."/>
            <person name="Freedman E."/>
            <person name="Gellesch M."/>
            <person name="Goldberg J."/>
            <person name="Griggs A."/>
            <person name="Gujja S."/>
            <person name="Heiman D."/>
            <person name="Hepburn T."/>
            <person name="Howarth C."/>
            <person name="Jen D."/>
            <person name="Larson L."/>
            <person name="Lewis B."/>
            <person name="Mehta T."/>
            <person name="Park D."/>
            <person name="Pearson M."/>
            <person name="Roberts A."/>
            <person name="Saif S."/>
            <person name="Shenoy N."/>
            <person name="Sisk P."/>
            <person name="Stolte C."/>
            <person name="Sykes S."/>
            <person name="Walk T."/>
            <person name="White J."/>
            <person name="Yandava C."/>
            <person name="Burger G."/>
            <person name="Gray M.W."/>
            <person name="Holland P.W.H."/>
            <person name="King N."/>
            <person name="Lang F.B.F."/>
            <person name="Roger A.J."/>
            <person name="Ruiz-Trillo I."/>
            <person name="Lander E."/>
            <person name="Nusbaum C."/>
        </authorList>
    </citation>
    <scope>NUCLEOTIDE SEQUENCE [LARGE SCALE GENOMIC DNA]</scope>
    <source>
        <strain evidence="5">ATCC 38327</strain>
    </source>
</reference>
<reference evidence="4 5" key="1">
    <citation type="submission" date="2009-11" db="EMBL/GenBank/DDBJ databases">
        <title>Annotation of Allomyces macrogynus ATCC 38327.</title>
        <authorList>
            <consortium name="The Broad Institute Genome Sequencing Platform"/>
            <person name="Russ C."/>
            <person name="Cuomo C."/>
            <person name="Burger G."/>
            <person name="Gray M.W."/>
            <person name="Holland P.W.H."/>
            <person name="King N."/>
            <person name="Lang F.B.F."/>
            <person name="Roger A.J."/>
            <person name="Ruiz-Trillo I."/>
            <person name="Young S.K."/>
            <person name="Zeng Q."/>
            <person name="Gargeya S."/>
            <person name="Fitzgerald M."/>
            <person name="Haas B."/>
            <person name="Abouelleil A."/>
            <person name="Alvarado L."/>
            <person name="Arachchi H.M."/>
            <person name="Berlin A."/>
            <person name="Chapman S.B."/>
            <person name="Gearin G."/>
            <person name="Goldberg J."/>
            <person name="Griggs A."/>
            <person name="Gujja S."/>
            <person name="Hansen M."/>
            <person name="Heiman D."/>
            <person name="Howarth C."/>
            <person name="Larimer J."/>
            <person name="Lui A."/>
            <person name="MacDonald P.J.P."/>
            <person name="McCowen C."/>
            <person name="Montmayeur A."/>
            <person name="Murphy C."/>
            <person name="Neiman D."/>
            <person name="Pearson M."/>
            <person name="Priest M."/>
            <person name="Roberts A."/>
            <person name="Saif S."/>
            <person name="Shea T."/>
            <person name="Sisk P."/>
            <person name="Stolte C."/>
            <person name="Sykes S."/>
            <person name="Wortman J."/>
            <person name="Nusbaum C."/>
            <person name="Birren B."/>
        </authorList>
    </citation>
    <scope>NUCLEOTIDE SEQUENCE [LARGE SCALE GENOMIC DNA]</scope>
    <source>
        <strain evidence="4 5">ATCC 38327</strain>
    </source>
</reference>
<keyword evidence="2" id="KW-0812">Transmembrane</keyword>
<feature type="transmembrane region" description="Helical" evidence="2">
    <location>
        <begin position="481"/>
        <end position="499"/>
    </location>
</feature>
<dbReference type="VEuPathDB" id="FungiDB:AMAG_12520"/>
<gene>
    <name evidence="4" type="ORF">AMAG_12520</name>
</gene>
<protein>
    <submittedName>
        <fullName evidence="4">Uncharacterized protein</fullName>
    </submittedName>
</protein>
<dbReference type="EMBL" id="GG745354">
    <property type="protein sequence ID" value="KNE67798.1"/>
    <property type="molecule type" value="Genomic_DNA"/>
</dbReference>
<evidence type="ECO:0000256" key="2">
    <source>
        <dbReference type="SAM" id="Phobius"/>
    </source>
</evidence>
<evidence type="ECO:0000313" key="5">
    <source>
        <dbReference type="Proteomes" id="UP000054350"/>
    </source>
</evidence>
<proteinExistence type="predicted"/>
<feature type="compositionally biased region" description="Basic and acidic residues" evidence="1">
    <location>
        <begin position="506"/>
        <end position="516"/>
    </location>
</feature>
<feature type="region of interest" description="Disordered" evidence="1">
    <location>
        <begin position="239"/>
        <end position="259"/>
    </location>
</feature>
<evidence type="ECO:0000256" key="3">
    <source>
        <dbReference type="SAM" id="SignalP"/>
    </source>
</evidence>
<organism evidence="4 5">
    <name type="scientific">Allomyces macrogynus (strain ATCC 38327)</name>
    <name type="common">Allomyces javanicus var. macrogynus</name>
    <dbReference type="NCBI Taxonomy" id="578462"/>
    <lineage>
        <taxon>Eukaryota</taxon>
        <taxon>Fungi</taxon>
        <taxon>Fungi incertae sedis</taxon>
        <taxon>Blastocladiomycota</taxon>
        <taxon>Blastocladiomycetes</taxon>
        <taxon>Blastocladiales</taxon>
        <taxon>Blastocladiaceae</taxon>
        <taxon>Allomyces</taxon>
    </lineage>
</organism>
<evidence type="ECO:0000313" key="4">
    <source>
        <dbReference type="EMBL" id="KNE67798.1"/>
    </source>
</evidence>
<feature type="compositionally biased region" description="Low complexity" evidence="1">
    <location>
        <begin position="239"/>
        <end position="248"/>
    </location>
</feature>
<feature type="compositionally biased region" description="Low complexity" evidence="1">
    <location>
        <begin position="434"/>
        <end position="455"/>
    </location>
</feature>
<feature type="region of interest" description="Disordered" evidence="1">
    <location>
        <begin position="506"/>
        <end position="533"/>
    </location>
</feature>
<dbReference type="InterPro" id="IPR015915">
    <property type="entry name" value="Kelch-typ_b-propeller"/>
</dbReference>
<dbReference type="SUPFAM" id="SSF50965">
    <property type="entry name" value="Galactose oxidase, central domain"/>
    <property type="match status" value="1"/>
</dbReference>
<dbReference type="Proteomes" id="UP000054350">
    <property type="component" value="Unassembled WGS sequence"/>
</dbReference>
<dbReference type="Gene3D" id="2.120.10.80">
    <property type="entry name" value="Kelch-type beta propeller"/>
    <property type="match status" value="1"/>
</dbReference>
<dbReference type="OrthoDB" id="5630257at2759"/>